<dbReference type="KEGG" id="cpas:Clopa_2549"/>
<name>R4KA33_CLOPA</name>
<gene>
    <name evidence="1" type="ORF">Clopa_2549</name>
</gene>
<accession>R4KA33</accession>
<reference evidence="1 2" key="1">
    <citation type="submission" date="2012-01" db="EMBL/GenBank/DDBJ databases">
        <title>Complete sequence of chromosome of Clostridium pasteurianum BC1.</title>
        <authorList>
            <consortium name="US DOE Joint Genome Institute"/>
            <person name="Lucas S."/>
            <person name="Han J."/>
            <person name="Lapidus A."/>
            <person name="Cheng J.-F."/>
            <person name="Goodwin L."/>
            <person name="Pitluck S."/>
            <person name="Peters L."/>
            <person name="Mikhailova N."/>
            <person name="Teshima H."/>
            <person name="Detter J.C."/>
            <person name="Han C."/>
            <person name="Tapia R."/>
            <person name="Land M."/>
            <person name="Hauser L."/>
            <person name="Kyrpides N."/>
            <person name="Ivanova N."/>
            <person name="Pagani I."/>
            <person name="Dunn J."/>
            <person name="Taghavi S."/>
            <person name="Francis A."/>
            <person name="van der Lelie D."/>
            <person name="Woyke T."/>
        </authorList>
    </citation>
    <scope>NUCLEOTIDE SEQUENCE [LARGE SCALE GENOMIC DNA]</scope>
    <source>
        <strain evidence="1 2">BC1</strain>
    </source>
</reference>
<evidence type="ECO:0000313" key="2">
    <source>
        <dbReference type="Proteomes" id="UP000013523"/>
    </source>
</evidence>
<dbReference type="HOGENOM" id="CLU_1683519_0_0_9"/>
<sequence length="156" mass="17521">MSSKFEITFTGFEEVLQNLDSLEEAIDKEVKQAVMDCGLDLQKVASELAPLLESDLQGSGNTTEENNGQGYTVKVTFDSPYAKRRHEEPYRSGVHKEYNSAGVYVGDIIDGRGPFTRSKPAIDGMAPGRKYLERPLKKYEQKYQDYVANKIKGVMK</sequence>
<organism evidence="1 2">
    <name type="scientific">Clostridium pasteurianum BC1</name>
    <dbReference type="NCBI Taxonomy" id="86416"/>
    <lineage>
        <taxon>Bacteria</taxon>
        <taxon>Bacillati</taxon>
        <taxon>Bacillota</taxon>
        <taxon>Clostridia</taxon>
        <taxon>Eubacteriales</taxon>
        <taxon>Clostridiaceae</taxon>
        <taxon>Clostridium</taxon>
    </lineage>
</organism>
<dbReference type="RefSeq" id="WP_015615709.1">
    <property type="nucleotide sequence ID" value="NC_021182.1"/>
</dbReference>
<keyword evidence="2" id="KW-1185">Reference proteome</keyword>
<dbReference type="Proteomes" id="UP000013523">
    <property type="component" value="Chromosome"/>
</dbReference>
<dbReference type="PATRIC" id="fig|86416.3.peg.2533"/>
<proteinExistence type="predicted"/>
<evidence type="ECO:0008006" key="3">
    <source>
        <dbReference type="Google" id="ProtNLM"/>
    </source>
</evidence>
<evidence type="ECO:0000313" key="1">
    <source>
        <dbReference type="EMBL" id="AGK97409.1"/>
    </source>
</evidence>
<dbReference type="OrthoDB" id="2398275at2"/>
<dbReference type="EMBL" id="CP003261">
    <property type="protein sequence ID" value="AGK97409.1"/>
    <property type="molecule type" value="Genomic_DNA"/>
</dbReference>
<dbReference type="eggNOG" id="ENOG5033IM5">
    <property type="taxonomic scope" value="Bacteria"/>
</dbReference>
<dbReference type="AlphaFoldDB" id="R4KA33"/>
<dbReference type="STRING" id="86416.Clopa_2549"/>
<protein>
    <recommendedName>
        <fullName evidence="3">Phage protein, HK97 gp10 family</fullName>
    </recommendedName>
</protein>